<dbReference type="AlphaFoldDB" id="W0RJK8"/>
<feature type="region of interest" description="Disordered" evidence="1">
    <location>
        <begin position="76"/>
        <end position="95"/>
    </location>
</feature>
<sequence length="107" mass="11885">MTSPESRASSLDSSDTQWPLWEVFTQEGQGAPHEHAGSVHAVDAEQALQNARDVYARRGKIVSVWVVPTASITASTPDDMGPFFDPGNDKPYRHPQFYKVPRGVRVY</sequence>
<dbReference type="RefSeq" id="WP_025412705.1">
    <property type="nucleotide sequence ID" value="NZ_CP007128.1"/>
</dbReference>
<dbReference type="Proteomes" id="UP000019151">
    <property type="component" value="Chromosome"/>
</dbReference>
<dbReference type="InterPro" id="IPR038693">
    <property type="entry name" value="PaaB_sf"/>
</dbReference>
<organism evidence="2 3">
    <name type="scientific">Gemmatirosa kalamazoonensis</name>
    <dbReference type="NCBI Taxonomy" id="861299"/>
    <lineage>
        <taxon>Bacteria</taxon>
        <taxon>Pseudomonadati</taxon>
        <taxon>Gemmatimonadota</taxon>
        <taxon>Gemmatimonadia</taxon>
        <taxon>Gemmatimonadales</taxon>
        <taxon>Gemmatimonadaceae</taxon>
        <taxon>Gemmatirosa</taxon>
    </lineage>
</organism>
<dbReference type="InterPro" id="IPR009359">
    <property type="entry name" value="PaaB"/>
</dbReference>
<reference evidence="2 3" key="1">
    <citation type="journal article" date="2014" name="Genome Announc.">
        <title>Genome Sequence and Methylome of Soil Bacterium Gemmatirosa kalamazoonensis KBS708T, a Member of the Rarely Cultivated Gemmatimonadetes Phylum.</title>
        <authorList>
            <person name="Debruyn J.M."/>
            <person name="Radosevich M."/>
            <person name="Wommack K.E."/>
            <person name="Polson S.W."/>
            <person name="Hauser L.J."/>
            <person name="Fawaz M.N."/>
            <person name="Korlach J."/>
            <person name="Tsai Y.C."/>
        </authorList>
    </citation>
    <scope>NUCLEOTIDE SEQUENCE [LARGE SCALE GENOMIC DNA]</scope>
    <source>
        <strain evidence="2 3">KBS708</strain>
    </source>
</reference>
<dbReference type="KEGG" id="gba:J421_3717"/>
<dbReference type="eggNOG" id="COG3460">
    <property type="taxonomic scope" value="Bacteria"/>
</dbReference>
<gene>
    <name evidence="2" type="ORF">J421_3717</name>
</gene>
<name>W0RJK8_9BACT</name>
<dbReference type="InParanoid" id="W0RJK8"/>
<proteinExistence type="predicted"/>
<evidence type="ECO:0000313" key="2">
    <source>
        <dbReference type="EMBL" id="AHG91254.1"/>
    </source>
</evidence>
<keyword evidence="3" id="KW-1185">Reference proteome</keyword>
<dbReference type="NCBIfam" id="TIGR02157">
    <property type="entry name" value="PA_CoA_Oxy2"/>
    <property type="match status" value="1"/>
</dbReference>
<accession>W0RJK8</accession>
<dbReference type="HOGENOM" id="CLU_141459_2_0_0"/>
<evidence type="ECO:0000313" key="3">
    <source>
        <dbReference type="Proteomes" id="UP000019151"/>
    </source>
</evidence>
<dbReference type="PIRSF" id="PIRSF030200">
    <property type="entry name" value="PaaB"/>
    <property type="match status" value="1"/>
</dbReference>
<evidence type="ECO:0000256" key="1">
    <source>
        <dbReference type="SAM" id="MobiDB-lite"/>
    </source>
</evidence>
<protein>
    <submittedName>
        <fullName evidence="2">Phenylacetate-CoA oxygenase, PaaH subunit</fullName>
    </submittedName>
</protein>
<dbReference type="Gene3D" id="3.10.20.520">
    <property type="entry name" value="Phenylacetic acid degradation B"/>
    <property type="match status" value="1"/>
</dbReference>
<dbReference type="EMBL" id="CP007128">
    <property type="protein sequence ID" value="AHG91254.1"/>
    <property type="molecule type" value="Genomic_DNA"/>
</dbReference>
<dbReference type="STRING" id="861299.J421_3717"/>
<dbReference type="OrthoDB" id="8593533at2"/>
<dbReference type="Pfam" id="PF06243">
    <property type="entry name" value="PaaB"/>
    <property type="match status" value="1"/>
</dbReference>